<evidence type="ECO:0000256" key="9">
    <source>
        <dbReference type="ARBA" id="ARBA00022990"/>
    </source>
</evidence>
<dbReference type="WBParaSite" id="SMUV_0001066401-mRNA-1">
    <property type="protein sequence ID" value="SMUV_0001066401-mRNA-1"/>
    <property type="gene ID" value="SMUV_0001066401"/>
</dbReference>
<evidence type="ECO:0000256" key="5">
    <source>
        <dbReference type="ARBA" id="ARBA00022490"/>
    </source>
</evidence>
<name>A0A0N5B069_9BILA</name>
<keyword evidence="7" id="KW-0597">Phosphoprotein</keyword>
<dbReference type="AlphaFoldDB" id="A0A0N5B069"/>
<protein>
    <recommendedName>
        <fullName evidence="13">Dynactin subunit 4</fullName>
    </recommendedName>
</protein>
<dbReference type="Proteomes" id="UP000046393">
    <property type="component" value="Unplaced"/>
</dbReference>
<evidence type="ECO:0000256" key="11">
    <source>
        <dbReference type="ARBA" id="ARBA00023212"/>
    </source>
</evidence>
<comment type="subunit">
    <text evidence="14">Subunit of dynactin, a multiprotein complex part of a tripartite complex with dynein and a adapter, such as BICDL1, BICD2 or HOOK3. The dynactin complex is built around ACTR1A/ACTB filament and consists of an actin-related filament composed of a shoulder domain, a pointed end and a barbed end. Its length is defined by its flexible shoulder domain. The soulder is composed of 2 DCTN1 subunits, 4 DCTN2 and 2 DCTN3. The 4 DCNT2 (via N-terminus) bind the ACTR1A filament and act as molecular rulers to determine the length. The pointed end is important for binding dynein-dynactin cargo adapters. Consists of 4 subunits: ACTR10, DCNT4, DCTN5 and DCTN6. The barbed end is composed of a CAPZA1:CAPZB heterodimers, which binds ACTR1A/ACTB filament and dynactin and stabilizes dynactin. Interacts with ATP7B, but not ATP7A, in a copper-dependent manner. Interacts with ANK2; this interaction is required for localization at costameres. Interacts with N4BP2L1.</text>
</comment>
<dbReference type="GO" id="GO:0005813">
    <property type="term" value="C:centrosome"/>
    <property type="evidence" value="ECO:0007669"/>
    <property type="project" value="UniProtKB-SubCell"/>
</dbReference>
<keyword evidence="6" id="KW-1017">Isopeptide bond</keyword>
<dbReference type="InterPro" id="IPR008603">
    <property type="entry name" value="DCTN4"/>
</dbReference>
<dbReference type="Pfam" id="PF05502">
    <property type="entry name" value="Dynactin_p62"/>
    <property type="match status" value="2"/>
</dbReference>
<evidence type="ECO:0000256" key="6">
    <source>
        <dbReference type="ARBA" id="ARBA00022499"/>
    </source>
</evidence>
<sequence length="464" mass="52953">MATLLSIDEVVYECSCGEWCSLNRLFFCRHCSGLRCTYCVSVEMDSMYCPMCLDSVSTGEARMKKNRCLNCFHCPICGKLLLISLYHKFLIFMCLLSQQSLISWVYTYCKVIYKTIVCVYLGVGVSVKFSNDVYTFVCATCRWSTTLTALPGDSWPESCKEDEKKLETFLENMQNIATAEKIDRERYRYTKRRSNLGGVFSDRFGLQLIYNRRKAALMGLANENKVESLETTDDVPQLNPEIFSNTVIDISSVPKLEQQIKQPLLLLNSLNPIKTSLLGRKGIRCKQCDHSLCKSEYNPSSVKFKIQVLATQYVPDVRISRPPKVTIGQWSNIYLTVLNFSASTMQLTLTPENCTDGNFVKVIAIFYNLKFFCEEFSIDLPVPNRDETVEMDEAIQTISDLKHDAVFRRRHQVDFAVKVLAETKKQRTLGLIISYTSLSSIPEPKSENVALKHRIHINLGIPIE</sequence>
<proteinExistence type="inferred from homology"/>
<evidence type="ECO:0000256" key="3">
    <source>
        <dbReference type="ARBA" id="ARBA00004544"/>
    </source>
</evidence>
<keyword evidence="8" id="KW-0832">Ubl conjugation</keyword>
<evidence type="ECO:0000313" key="15">
    <source>
        <dbReference type="Proteomes" id="UP000046393"/>
    </source>
</evidence>
<evidence type="ECO:0000256" key="4">
    <source>
        <dbReference type="ARBA" id="ARBA00004657"/>
    </source>
</evidence>
<evidence type="ECO:0000256" key="10">
    <source>
        <dbReference type="ARBA" id="ARBA00023054"/>
    </source>
</evidence>
<evidence type="ECO:0000256" key="1">
    <source>
        <dbReference type="ARBA" id="ARBA00004300"/>
    </source>
</evidence>
<keyword evidence="5" id="KW-0963">Cytoplasm</keyword>
<dbReference type="PANTHER" id="PTHR13034">
    <property type="entry name" value="DYNACTIN P62 SUBUNIT"/>
    <property type="match status" value="1"/>
</dbReference>
<evidence type="ECO:0000256" key="2">
    <source>
        <dbReference type="ARBA" id="ARBA00004529"/>
    </source>
</evidence>
<evidence type="ECO:0000313" key="16">
    <source>
        <dbReference type="WBParaSite" id="SMUV_0001066401-mRNA-1"/>
    </source>
</evidence>
<organism evidence="15 16">
    <name type="scientific">Syphacia muris</name>
    <dbReference type="NCBI Taxonomy" id="451379"/>
    <lineage>
        <taxon>Eukaryota</taxon>
        <taxon>Metazoa</taxon>
        <taxon>Ecdysozoa</taxon>
        <taxon>Nematoda</taxon>
        <taxon>Chromadorea</taxon>
        <taxon>Rhabditida</taxon>
        <taxon>Spirurina</taxon>
        <taxon>Oxyuridomorpha</taxon>
        <taxon>Oxyuroidea</taxon>
        <taxon>Oxyuridae</taxon>
        <taxon>Syphacia</taxon>
    </lineage>
</organism>
<keyword evidence="10" id="KW-0175">Coiled coil</keyword>
<comment type="similarity">
    <text evidence="12">Belongs to the dynactin subunit 4 family.</text>
</comment>
<accession>A0A0N5B069</accession>
<reference evidence="16" key="1">
    <citation type="submission" date="2017-02" db="UniProtKB">
        <authorList>
            <consortium name="WormBaseParasite"/>
        </authorList>
    </citation>
    <scope>IDENTIFICATION</scope>
</reference>
<comment type="subcellular location">
    <subcellularLocation>
        <location evidence="3">Cytoplasm</location>
        <location evidence="3">Cell cortex</location>
    </subcellularLocation>
    <subcellularLocation>
        <location evidence="1">Cytoplasm</location>
        <location evidence="1">Cytoskeleton</location>
        <location evidence="1">Microtubule organizing center</location>
        <location evidence="1">Centrosome</location>
    </subcellularLocation>
    <subcellularLocation>
        <location evidence="2">Cytoplasm</location>
        <location evidence="2">Cytoskeleton</location>
        <location evidence="2">Stress fiber</location>
    </subcellularLocation>
    <subcellularLocation>
        <location evidence="4">Cytoplasm</location>
        <location evidence="4">Myofibril</location>
    </subcellularLocation>
</comment>
<evidence type="ECO:0000256" key="8">
    <source>
        <dbReference type="ARBA" id="ARBA00022843"/>
    </source>
</evidence>
<dbReference type="GO" id="GO:0005938">
    <property type="term" value="C:cell cortex"/>
    <property type="evidence" value="ECO:0007669"/>
    <property type="project" value="UniProtKB-SubCell"/>
</dbReference>
<dbReference type="GO" id="GO:0005869">
    <property type="term" value="C:dynactin complex"/>
    <property type="evidence" value="ECO:0007669"/>
    <property type="project" value="InterPro"/>
</dbReference>
<keyword evidence="11" id="KW-0206">Cytoskeleton</keyword>
<evidence type="ECO:0000256" key="13">
    <source>
        <dbReference type="ARBA" id="ARBA00034864"/>
    </source>
</evidence>
<keyword evidence="9" id="KW-0007">Acetylation</keyword>
<dbReference type="STRING" id="451379.A0A0N5B069"/>
<evidence type="ECO:0000256" key="7">
    <source>
        <dbReference type="ARBA" id="ARBA00022553"/>
    </source>
</evidence>
<keyword evidence="15" id="KW-1185">Reference proteome</keyword>
<dbReference type="GO" id="GO:0030016">
    <property type="term" value="C:myofibril"/>
    <property type="evidence" value="ECO:0007669"/>
    <property type="project" value="UniProtKB-SubCell"/>
</dbReference>
<evidence type="ECO:0000256" key="12">
    <source>
        <dbReference type="ARBA" id="ARBA00034776"/>
    </source>
</evidence>
<dbReference type="PANTHER" id="PTHR13034:SF2">
    <property type="entry name" value="DYNACTIN SUBUNIT 4"/>
    <property type="match status" value="1"/>
</dbReference>
<evidence type="ECO:0000256" key="14">
    <source>
        <dbReference type="ARBA" id="ARBA00093507"/>
    </source>
</evidence>
<dbReference type="GO" id="GO:0001725">
    <property type="term" value="C:stress fiber"/>
    <property type="evidence" value="ECO:0007669"/>
    <property type="project" value="UniProtKB-SubCell"/>
</dbReference>